<reference evidence="2 3" key="1">
    <citation type="submission" date="2016-06" db="EMBL/GenBank/DDBJ databases">
        <title>The Draft Genome Sequence and Annotation of the Desert Woodrat Neotoma lepida.</title>
        <authorList>
            <person name="Campbell M."/>
            <person name="Oakeson K.F."/>
            <person name="Yandell M."/>
            <person name="Halpert J.R."/>
            <person name="Dearing D."/>
        </authorList>
    </citation>
    <scope>NUCLEOTIDE SEQUENCE [LARGE SCALE GENOMIC DNA]</scope>
    <source>
        <strain evidence="2">417</strain>
        <tissue evidence="2">Liver</tissue>
    </source>
</reference>
<dbReference type="PANTHER" id="PTHR45960:SF1">
    <property type="entry name" value="GRB2-ASSOCIATED-BINDING PROTEIN 2"/>
    <property type="match status" value="1"/>
</dbReference>
<dbReference type="GO" id="GO:0005737">
    <property type="term" value="C:cytoplasm"/>
    <property type="evidence" value="ECO:0007669"/>
    <property type="project" value="TreeGrafter"/>
</dbReference>
<dbReference type="EMBL" id="LZPO01098690">
    <property type="protein sequence ID" value="OBS63708.1"/>
    <property type="molecule type" value="Genomic_DNA"/>
</dbReference>
<evidence type="ECO:0000256" key="1">
    <source>
        <dbReference type="SAM" id="MobiDB-lite"/>
    </source>
</evidence>
<dbReference type="Proteomes" id="UP000092124">
    <property type="component" value="Unassembled WGS sequence"/>
</dbReference>
<feature type="compositionally biased region" description="Polar residues" evidence="1">
    <location>
        <begin position="1"/>
        <end position="17"/>
    </location>
</feature>
<organism evidence="2 3">
    <name type="scientific">Neotoma lepida</name>
    <name type="common">Desert woodrat</name>
    <dbReference type="NCBI Taxonomy" id="56216"/>
    <lineage>
        <taxon>Eukaryota</taxon>
        <taxon>Metazoa</taxon>
        <taxon>Chordata</taxon>
        <taxon>Craniata</taxon>
        <taxon>Vertebrata</taxon>
        <taxon>Euteleostomi</taxon>
        <taxon>Mammalia</taxon>
        <taxon>Eutheria</taxon>
        <taxon>Euarchontoglires</taxon>
        <taxon>Glires</taxon>
        <taxon>Rodentia</taxon>
        <taxon>Myomorpha</taxon>
        <taxon>Muroidea</taxon>
        <taxon>Cricetidae</taxon>
        <taxon>Neotominae</taxon>
        <taxon>Neotoma</taxon>
    </lineage>
</organism>
<dbReference type="STRING" id="56216.A0A1A6GBV0"/>
<dbReference type="AlphaFoldDB" id="A0A1A6GBV0"/>
<comment type="caution">
    <text evidence="2">The sequence shown here is derived from an EMBL/GenBank/DDBJ whole genome shotgun (WGS) entry which is preliminary data.</text>
</comment>
<sequence length="177" mass="19720">MRSANFSQDTPQKNASLPKSRRHNTEFNDSTYDLHHSLASQNHIMKDSLTGSETYNDNVYTFKTPNNTLCQFRDFLIDNMDVPTTPLSAYQIQGGESASWSAESPGKTIMGRSDSASSDDNYVPMNPVQGPITLTHLATHPQPFLFIKAPAEKVRSSHSQSITTSSLTEKQSQHPWT</sequence>
<dbReference type="GO" id="GO:0005068">
    <property type="term" value="F:transmembrane receptor protein tyrosine kinase adaptor activity"/>
    <property type="evidence" value="ECO:0007669"/>
    <property type="project" value="TreeGrafter"/>
</dbReference>
<proteinExistence type="predicted"/>
<keyword evidence="3" id="KW-1185">Reference proteome</keyword>
<name>A0A1A6GBV0_NEOLE</name>
<evidence type="ECO:0000313" key="3">
    <source>
        <dbReference type="Proteomes" id="UP000092124"/>
    </source>
</evidence>
<feature type="region of interest" description="Disordered" evidence="1">
    <location>
        <begin position="157"/>
        <end position="177"/>
    </location>
</feature>
<feature type="region of interest" description="Disordered" evidence="1">
    <location>
        <begin position="1"/>
        <end position="27"/>
    </location>
</feature>
<dbReference type="PANTHER" id="PTHR45960">
    <property type="entry name" value="GRB2-ASSOCIATED-BINDING PROTEIN"/>
    <property type="match status" value="1"/>
</dbReference>
<accession>A0A1A6GBV0</accession>
<gene>
    <name evidence="2" type="ORF">A6R68_07753</name>
</gene>
<protein>
    <submittedName>
        <fullName evidence="2">Uncharacterized protein</fullName>
    </submittedName>
</protein>
<evidence type="ECO:0000313" key="2">
    <source>
        <dbReference type="EMBL" id="OBS63708.1"/>
    </source>
</evidence>
<feature type="region of interest" description="Disordered" evidence="1">
    <location>
        <begin position="98"/>
        <end position="118"/>
    </location>
</feature>
<feature type="compositionally biased region" description="Low complexity" evidence="1">
    <location>
        <begin position="157"/>
        <end position="168"/>
    </location>
</feature>
<dbReference type="InterPro" id="IPR046355">
    <property type="entry name" value="Gab1-4-like"/>
</dbReference>